<evidence type="ECO:0000313" key="1">
    <source>
        <dbReference type="EMBL" id="EET06619.1"/>
    </source>
</evidence>
<dbReference type="RefSeq" id="WP_004524743.1">
    <property type="nucleotide sequence ID" value="NZ_CM000832.1"/>
</dbReference>
<dbReference type="Proteomes" id="UP000001812">
    <property type="component" value="Chromosome I"/>
</dbReference>
<gene>
    <name evidence="1" type="ORF">BURPS1710A_3112</name>
</gene>
<proteinExistence type="predicted"/>
<dbReference type="AlphaFoldDB" id="A0A0E1W2G3"/>
<sequence length="75" mass="8385">MIGATRLAWLSPCISTRCVEAVATYPRNARFSNDVSRLRIGTDIVMHDLARHVVRELSSVIDARQTKRAAALFND</sequence>
<dbReference type="EMBL" id="CM000832">
    <property type="protein sequence ID" value="EET06619.1"/>
    <property type="molecule type" value="Genomic_DNA"/>
</dbReference>
<accession>A0A0E1W2G3</accession>
<protein>
    <submittedName>
        <fullName evidence="1">Uncharacterized protein</fullName>
    </submittedName>
</protein>
<dbReference type="HOGENOM" id="CLU_2785950_0_0_4"/>
<reference evidence="2" key="1">
    <citation type="submission" date="2007-08" db="EMBL/GenBank/DDBJ databases">
        <title>Annotation of Burkholderia pseudomallei 1710a.</title>
        <authorList>
            <person name="Harkins D.M."/>
            <person name="DeShazer D."/>
            <person name="Woods D.E."/>
            <person name="Brinkac L.M."/>
            <person name="Brown K.A."/>
            <person name="Hung G.C."/>
            <person name="Tuanyok A."/>
            <person name="Zhang B."/>
            <person name="Nierman W.C."/>
        </authorList>
    </citation>
    <scope>NUCLEOTIDE SEQUENCE [LARGE SCALE GENOMIC DNA]</scope>
    <source>
        <strain evidence="2">1710a</strain>
    </source>
</reference>
<organism evidence="1 2">
    <name type="scientific">Burkholderia pseudomallei 1710a</name>
    <dbReference type="NCBI Taxonomy" id="320371"/>
    <lineage>
        <taxon>Bacteria</taxon>
        <taxon>Pseudomonadati</taxon>
        <taxon>Pseudomonadota</taxon>
        <taxon>Betaproteobacteria</taxon>
        <taxon>Burkholderiales</taxon>
        <taxon>Burkholderiaceae</taxon>
        <taxon>Burkholderia</taxon>
        <taxon>pseudomallei group</taxon>
    </lineage>
</organism>
<evidence type="ECO:0000313" key="2">
    <source>
        <dbReference type="Proteomes" id="UP000001812"/>
    </source>
</evidence>
<name>A0A0E1W2G3_BURPE</name>
<reference evidence="1 2" key="2">
    <citation type="submission" date="2009-05" db="EMBL/GenBank/DDBJ databases">
        <authorList>
            <person name="Harkins D.M."/>
            <person name="DeShazer D."/>
            <person name="Woods D.E."/>
            <person name="Brinkac L.M."/>
            <person name="Brown K.A."/>
            <person name="Hung G.C."/>
            <person name="Tuanyok A."/>
            <person name="Zhang B."/>
            <person name="Nierman W.C."/>
        </authorList>
    </citation>
    <scope>NUCLEOTIDE SEQUENCE [LARGE SCALE GENOMIC DNA]</scope>
    <source>
        <strain evidence="1 2">1710a</strain>
    </source>
</reference>